<evidence type="ECO:0000313" key="2">
    <source>
        <dbReference type="Proteomes" id="UP001189429"/>
    </source>
</evidence>
<evidence type="ECO:0000313" key="1">
    <source>
        <dbReference type="EMBL" id="CAK0834868.1"/>
    </source>
</evidence>
<gene>
    <name evidence="1" type="ORF">PCOR1329_LOCUS32147</name>
</gene>
<accession>A0ABN9SSE6</accession>
<organism evidence="1 2">
    <name type="scientific">Prorocentrum cordatum</name>
    <dbReference type="NCBI Taxonomy" id="2364126"/>
    <lineage>
        <taxon>Eukaryota</taxon>
        <taxon>Sar</taxon>
        <taxon>Alveolata</taxon>
        <taxon>Dinophyceae</taxon>
        <taxon>Prorocentrales</taxon>
        <taxon>Prorocentraceae</taxon>
        <taxon>Prorocentrum</taxon>
    </lineage>
</organism>
<sequence length="176" mass="19232">MTSPTRALGAVYEATRDDEAVLGEGWDEMVQAVLLLRLRHFEDARAAARQALRINSDLAGVIDELLPGMEEIPVWQPGPHPAAGGKYVICYNPFVGLGNLAVVMVSAHALAKITGRTFVLHWNINQVSRHAFRLKERPGVLTMRLSAAAEEAGVLTESARQIYPAGSTRHEPAVHY</sequence>
<comment type="caution">
    <text evidence="1">The sequence shown here is derived from an EMBL/GenBank/DDBJ whole genome shotgun (WGS) entry which is preliminary data.</text>
</comment>
<reference evidence="1" key="1">
    <citation type="submission" date="2023-10" db="EMBL/GenBank/DDBJ databases">
        <authorList>
            <person name="Chen Y."/>
            <person name="Shah S."/>
            <person name="Dougan E. K."/>
            <person name="Thang M."/>
            <person name="Chan C."/>
        </authorList>
    </citation>
    <scope>NUCLEOTIDE SEQUENCE [LARGE SCALE GENOMIC DNA]</scope>
</reference>
<dbReference type="Proteomes" id="UP001189429">
    <property type="component" value="Unassembled WGS sequence"/>
</dbReference>
<name>A0ABN9SSE6_9DINO</name>
<proteinExistence type="predicted"/>
<dbReference type="EMBL" id="CAUYUJ010012914">
    <property type="protein sequence ID" value="CAK0834868.1"/>
    <property type="molecule type" value="Genomic_DNA"/>
</dbReference>
<protein>
    <submittedName>
        <fullName evidence="1">Uncharacterized protein</fullName>
    </submittedName>
</protein>
<keyword evidence="2" id="KW-1185">Reference proteome</keyword>